<keyword evidence="7" id="KW-1185">Reference proteome</keyword>
<dbReference type="Pfam" id="PF14833">
    <property type="entry name" value="NAD_binding_11"/>
    <property type="match status" value="1"/>
</dbReference>
<dbReference type="InterPro" id="IPR015815">
    <property type="entry name" value="HIBADH-related"/>
</dbReference>
<dbReference type="Pfam" id="PF03446">
    <property type="entry name" value="NAD_binding_2"/>
    <property type="match status" value="1"/>
</dbReference>
<dbReference type="PANTHER" id="PTHR43580">
    <property type="entry name" value="OXIDOREDUCTASE GLYR1-RELATED"/>
    <property type="match status" value="1"/>
</dbReference>
<evidence type="ECO:0000256" key="2">
    <source>
        <dbReference type="ARBA" id="ARBA00023027"/>
    </source>
</evidence>
<dbReference type="PIRSF" id="PIRSF000103">
    <property type="entry name" value="HIBADH"/>
    <property type="match status" value="1"/>
</dbReference>
<evidence type="ECO:0000256" key="1">
    <source>
        <dbReference type="ARBA" id="ARBA00023002"/>
    </source>
</evidence>
<dbReference type="GO" id="GO:0016054">
    <property type="term" value="P:organic acid catabolic process"/>
    <property type="evidence" value="ECO:0007669"/>
    <property type="project" value="UniProtKB-ARBA"/>
</dbReference>
<dbReference type="Gene3D" id="1.10.1040.10">
    <property type="entry name" value="N-(1-d-carboxylethyl)-l-norvaline Dehydrogenase, domain 2"/>
    <property type="match status" value="1"/>
</dbReference>
<dbReference type="RefSeq" id="WP_093006127.1">
    <property type="nucleotide sequence ID" value="NZ_FNZZ01000004.1"/>
</dbReference>
<dbReference type="Gene3D" id="3.40.50.720">
    <property type="entry name" value="NAD(P)-binding Rossmann-like Domain"/>
    <property type="match status" value="1"/>
</dbReference>
<dbReference type="EMBL" id="FNZZ01000004">
    <property type="protein sequence ID" value="SEL54980.1"/>
    <property type="molecule type" value="Genomic_DNA"/>
</dbReference>
<dbReference type="PANTHER" id="PTHR43580:SF2">
    <property type="entry name" value="CYTOKINE-LIKE NUCLEAR FACTOR N-PAC"/>
    <property type="match status" value="1"/>
</dbReference>
<evidence type="ECO:0000313" key="6">
    <source>
        <dbReference type="EMBL" id="SEL54980.1"/>
    </source>
</evidence>
<dbReference type="GO" id="GO:0016491">
    <property type="term" value="F:oxidoreductase activity"/>
    <property type="evidence" value="ECO:0007669"/>
    <property type="project" value="UniProtKB-KW"/>
</dbReference>
<evidence type="ECO:0000256" key="3">
    <source>
        <dbReference type="PIRSR" id="PIRSR000103-1"/>
    </source>
</evidence>
<keyword evidence="1" id="KW-0560">Oxidoreductase</keyword>
<dbReference type="InterPro" id="IPR036291">
    <property type="entry name" value="NAD(P)-bd_dom_sf"/>
</dbReference>
<gene>
    <name evidence="6" type="ORF">SAMN05216382_2130</name>
</gene>
<protein>
    <submittedName>
        <fullName evidence="6">3-hydroxyisobutyrate dehydrogenase</fullName>
    </submittedName>
</protein>
<dbReference type="InterPro" id="IPR002204">
    <property type="entry name" value="3-OH-isobutyrate_DH-rel_CS"/>
</dbReference>
<sequence length="286" mass="30013">MDIGFVGLGRMGIGMACNLAAAGHYVRAWNRSPVDKAELPGVELLEQAADAFESEVVFTMLADDAAIRQVVLDAGLLERARPGLIHVVSATIAVDFARELAAAHEAAGLGYVSAPVFGRPDAAAAAKLNVVAAGKRDAVARVRPLLDVIGQRTFVLGEEPHQANAAKVAGNMLIAMTIEALGEAMTLTEAHGLSRADFLEIATGTLFGCPAYHTYGGKIVAEDYKPGFVMKLGLKDLRLATAAGEAAGRTLPMLDAVRGQMERAIDAGMAARDWSAVADYTINGER</sequence>
<dbReference type="GO" id="GO:0051287">
    <property type="term" value="F:NAD binding"/>
    <property type="evidence" value="ECO:0007669"/>
    <property type="project" value="InterPro"/>
</dbReference>
<accession>A0A1H7R406</accession>
<dbReference type="InterPro" id="IPR008927">
    <property type="entry name" value="6-PGluconate_DH-like_C_sf"/>
</dbReference>
<evidence type="ECO:0000259" key="4">
    <source>
        <dbReference type="Pfam" id="PF03446"/>
    </source>
</evidence>
<name>A0A1H7R406_9SPHN</name>
<dbReference type="InterPro" id="IPR051265">
    <property type="entry name" value="HIBADH-related_NP60_sf"/>
</dbReference>
<dbReference type="PROSITE" id="PS00895">
    <property type="entry name" value="3_HYDROXYISOBUT_DH"/>
    <property type="match status" value="1"/>
</dbReference>
<dbReference type="Proteomes" id="UP000199214">
    <property type="component" value="Unassembled WGS sequence"/>
</dbReference>
<dbReference type="InterPro" id="IPR029154">
    <property type="entry name" value="HIBADH-like_NADP-bd"/>
</dbReference>
<organism evidence="6 7">
    <name type="scientific">Sphingomonas palmae</name>
    <dbReference type="NCBI Taxonomy" id="1855283"/>
    <lineage>
        <taxon>Bacteria</taxon>
        <taxon>Pseudomonadati</taxon>
        <taxon>Pseudomonadota</taxon>
        <taxon>Alphaproteobacteria</taxon>
        <taxon>Sphingomonadales</taxon>
        <taxon>Sphingomonadaceae</taxon>
        <taxon>Sphingomonas</taxon>
    </lineage>
</organism>
<dbReference type="SUPFAM" id="SSF51735">
    <property type="entry name" value="NAD(P)-binding Rossmann-fold domains"/>
    <property type="match status" value="1"/>
</dbReference>
<feature type="domain" description="6-phosphogluconate dehydrogenase NADP-binding" evidence="4">
    <location>
        <begin position="2"/>
        <end position="157"/>
    </location>
</feature>
<dbReference type="STRING" id="1855283.SAMN05216382_2130"/>
<feature type="active site" evidence="3">
    <location>
        <position position="167"/>
    </location>
</feature>
<evidence type="ECO:0000259" key="5">
    <source>
        <dbReference type="Pfam" id="PF14833"/>
    </source>
</evidence>
<dbReference type="SUPFAM" id="SSF48179">
    <property type="entry name" value="6-phosphogluconate dehydrogenase C-terminal domain-like"/>
    <property type="match status" value="1"/>
</dbReference>
<dbReference type="GO" id="GO:0050661">
    <property type="term" value="F:NADP binding"/>
    <property type="evidence" value="ECO:0007669"/>
    <property type="project" value="InterPro"/>
</dbReference>
<dbReference type="AlphaFoldDB" id="A0A1H7R406"/>
<dbReference type="InterPro" id="IPR006115">
    <property type="entry name" value="6PGDH_NADP-bd"/>
</dbReference>
<proteinExistence type="predicted"/>
<dbReference type="InterPro" id="IPR013328">
    <property type="entry name" value="6PGD_dom2"/>
</dbReference>
<keyword evidence="2" id="KW-0520">NAD</keyword>
<reference evidence="7" key="1">
    <citation type="submission" date="2016-10" db="EMBL/GenBank/DDBJ databases">
        <authorList>
            <person name="Varghese N."/>
            <person name="Submissions S."/>
        </authorList>
    </citation>
    <scope>NUCLEOTIDE SEQUENCE [LARGE SCALE GENOMIC DNA]</scope>
    <source>
        <strain evidence="7">JS21-1</strain>
    </source>
</reference>
<feature type="domain" description="3-hydroxyisobutyrate dehydrogenase-like NAD-binding" evidence="5">
    <location>
        <begin position="163"/>
        <end position="279"/>
    </location>
</feature>
<dbReference type="OrthoDB" id="9812907at2"/>
<evidence type="ECO:0000313" key="7">
    <source>
        <dbReference type="Proteomes" id="UP000199214"/>
    </source>
</evidence>